<dbReference type="Proteomes" id="UP000054630">
    <property type="component" value="Unassembled WGS sequence"/>
</dbReference>
<sequence length="45" mass="5195">MAILIRRRRSFRTRWRALPGRCESLRLLSLAASCTSNAVTPDTQY</sequence>
<gene>
    <name evidence="1" type="ORF">T07_3121</name>
</gene>
<keyword evidence="2" id="KW-1185">Reference proteome</keyword>
<evidence type="ECO:0000313" key="1">
    <source>
        <dbReference type="EMBL" id="KRX12001.1"/>
    </source>
</evidence>
<comment type="caution">
    <text evidence="1">The sequence shown here is derived from an EMBL/GenBank/DDBJ whole genome shotgun (WGS) entry which is preliminary data.</text>
</comment>
<name>A0A0V0RBZ2_9BILA</name>
<organism evidence="1 2">
    <name type="scientific">Trichinella nelsoni</name>
    <dbReference type="NCBI Taxonomy" id="6336"/>
    <lineage>
        <taxon>Eukaryota</taxon>
        <taxon>Metazoa</taxon>
        <taxon>Ecdysozoa</taxon>
        <taxon>Nematoda</taxon>
        <taxon>Enoplea</taxon>
        <taxon>Dorylaimia</taxon>
        <taxon>Trichinellida</taxon>
        <taxon>Trichinellidae</taxon>
        <taxon>Trichinella</taxon>
    </lineage>
</organism>
<evidence type="ECO:0000313" key="2">
    <source>
        <dbReference type="Proteomes" id="UP000054630"/>
    </source>
</evidence>
<dbReference type="AlphaFoldDB" id="A0A0V0RBZ2"/>
<reference evidence="1 2" key="1">
    <citation type="submission" date="2015-01" db="EMBL/GenBank/DDBJ databases">
        <title>Evolution of Trichinella species and genotypes.</title>
        <authorList>
            <person name="Korhonen P.K."/>
            <person name="Edoardo P."/>
            <person name="Giuseppe L.R."/>
            <person name="Gasser R.B."/>
        </authorList>
    </citation>
    <scope>NUCLEOTIDE SEQUENCE [LARGE SCALE GENOMIC DNA]</scope>
    <source>
        <strain evidence="1">ISS37</strain>
    </source>
</reference>
<accession>A0A0V0RBZ2</accession>
<proteinExistence type="predicted"/>
<dbReference type="EMBL" id="JYDL01000979">
    <property type="protein sequence ID" value="KRX12001.1"/>
    <property type="molecule type" value="Genomic_DNA"/>
</dbReference>
<protein>
    <submittedName>
        <fullName evidence="1">Uncharacterized protein</fullName>
    </submittedName>
</protein>